<protein>
    <submittedName>
        <fullName evidence="1">Uncharacterized protein</fullName>
    </submittedName>
</protein>
<dbReference type="Proteomes" id="UP000245638">
    <property type="component" value="Unassembled WGS sequence"/>
</dbReference>
<accession>A0A2T9X3I9</accession>
<dbReference type="EMBL" id="QEFD01000196">
    <property type="protein sequence ID" value="PVU74611.1"/>
    <property type="molecule type" value="Genomic_DNA"/>
</dbReference>
<comment type="caution">
    <text evidence="1">The sequence shown here is derived from an EMBL/GenBank/DDBJ whole genome shotgun (WGS) entry which is preliminary data.</text>
</comment>
<gene>
    <name evidence="1" type="ORF">DDW13_06720</name>
</gene>
<dbReference type="AlphaFoldDB" id="A0A2T9X3I9"/>
<reference evidence="1 2" key="1">
    <citation type="journal article" date="2015" name="Appl. Environ. Microbiol.">
        <title>Nanoarchaeota, Their Sulfolobales Host, and Nanoarchaeota Virus Distribution across Yellowstone National Park Hot Springs.</title>
        <authorList>
            <person name="Munson-McGee J.H."/>
            <person name="Field E.K."/>
            <person name="Bateson M."/>
            <person name="Rooney C."/>
            <person name="Stepanauskas R."/>
            <person name="Young M.J."/>
        </authorList>
    </citation>
    <scope>NUCLEOTIDE SEQUENCE [LARGE SCALE GENOMIC DNA]</scope>
    <source>
        <strain evidence="1">SCGC AC-742_N10</strain>
    </source>
</reference>
<name>A0A2T9X3I9_9CREN</name>
<evidence type="ECO:0000313" key="2">
    <source>
        <dbReference type="Proteomes" id="UP000245638"/>
    </source>
</evidence>
<sequence>MQVYSVMNDQMCVGNTINSQSYEIIIDNDSWISIKFSPLTFSVETHEAIVSIYRDKDGRISAIDVEYKDE</sequence>
<organism evidence="1 2">
    <name type="scientific">Acidianus hospitalis</name>
    <dbReference type="NCBI Taxonomy" id="563177"/>
    <lineage>
        <taxon>Archaea</taxon>
        <taxon>Thermoproteota</taxon>
        <taxon>Thermoprotei</taxon>
        <taxon>Sulfolobales</taxon>
        <taxon>Sulfolobaceae</taxon>
        <taxon>Acidianus</taxon>
    </lineage>
</organism>
<evidence type="ECO:0000313" key="1">
    <source>
        <dbReference type="EMBL" id="PVU74611.1"/>
    </source>
</evidence>
<proteinExistence type="predicted"/>